<dbReference type="Gene3D" id="1.10.260.40">
    <property type="entry name" value="lambda repressor-like DNA-binding domains"/>
    <property type="match status" value="1"/>
</dbReference>
<protein>
    <submittedName>
        <fullName evidence="3">Helix-turn-helix transcriptional regulator</fullName>
    </submittedName>
</protein>
<dbReference type="CDD" id="cd00093">
    <property type="entry name" value="HTH_XRE"/>
    <property type="match status" value="1"/>
</dbReference>
<keyword evidence="4" id="KW-1185">Reference proteome</keyword>
<feature type="domain" description="HTH cro/C1-type" evidence="2">
    <location>
        <begin position="7"/>
        <end position="60"/>
    </location>
</feature>
<dbReference type="PANTHER" id="PTHR46797">
    <property type="entry name" value="HTH-TYPE TRANSCRIPTIONAL REGULATOR"/>
    <property type="match status" value="1"/>
</dbReference>
<dbReference type="EMBL" id="JAQSGK010000027">
    <property type="protein sequence ID" value="MEE6716140.1"/>
    <property type="molecule type" value="Genomic_DNA"/>
</dbReference>
<dbReference type="Pfam" id="PF01381">
    <property type="entry name" value="HTH_3"/>
    <property type="match status" value="1"/>
</dbReference>
<dbReference type="PROSITE" id="PS50943">
    <property type="entry name" value="HTH_CROC1"/>
    <property type="match status" value="1"/>
</dbReference>
<name>A0ABU7T0K9_9LACO</name>
<reference evidence="3 4" key="1">
    <citation type="submission" date="2023-02" db="EMBL/GenBank/DDBJ databases">
        <title>The predominant lactic acid bacteria and yeasts involved in the spontaneous fermentation of millet during the production of the traditional porridge Hausa koko in Ghana.</title>
        <authorList>
            <person name="Atter A."/>
            <person name="Diaz M."/>
        </authorList>
    </citation>
    <scope>NUCLEOTIDE SEQUENCE [LARGE SCALE GENOMIC DNA]</scope>
    <source>
        <strain evidence="3 4">FI11640</strain>
    </source>
</reference>
<evidence type="ECO:0000313" key="3">
    <source>
        <dbReference type="EMBL" id="MEE6716140.1"/>
    </source>
</evidence>
<dbReference type="InterPro" id="IPR001387">
    <property type="entry name" value="Cro/C1-type_HTH"/>
</dbReference>
<dbReference type="SUPFAM" id="SSF47413">
    <property type="entry name" value="lambda repressor-like DNA-binding domains"/>
    <property type="match status" value="1"/>
</dbReference>
<dbReference type="PANTHER" id="PTHR46797:SF1">
    <property type="entry name" value="METHYLPHOSPHONATE SYNTHASE"/>
    <property type="match status" value="1"/>
</dbReference>
<evidence type="ECO:0000256" key="1">
    <source>
        <dbReference type="ARBA" id="ARBA00023125"/>
    </source>
</evidence>
<dbReference type="RefSeq" id="WP_331243934.1">
    <property type="nucleotide sequence ID" value="NZ_JAQSGJ010000027.1"/>
</dbReference>
<dbReference type="InterPro" id="IPR050807">
    <property type="entry name" value="TransReg_Diox_bact_type"/>
</dbReference>
<keyword evidence="1" id="KW-0238">DNA-binding</keyword>
<comment type="caution">
    <text evidence="3">The sequence shown here is derived from an EMBL/GenBank/DDBJ whole genome shotgun (WGS) entry which is preliminary data.</text>
</comment>
<dbReference type="SMART" id="SM00530">
    <property type="entry name" value="HTH_XRE"/>
    <property type="match status" value="1"/>
</dbReference>
<accession>A0ABU7T0K9</accession>
<sequence length="68" mass="7395">MKAGELIKEYRQKRSMSQVALSDASGIPQSTISTIENGSTPSWEIMKKLAITLNISVGDLLGTEEVKN</sequence>
<evidence type="ECO:0000313" key="4">
    <source>
        <dbReference type="Proteomes" id="UP001330016"/>
    </source>
</evidence>
<gene>
    <name evidence="3" type="ORF">PS435_09740</name>
</gene>
<organism evidence="3 4">
    <name type="scientific">Schleiferilactobacillus harbinensis</name>
    <dbReference type="NCBI Taxonomy" id="304207"/>
    <lineage>
        <taxon>Bacteria</taxon>
        <taxon>Bacillati</taxon>
        <taxon>Bacillota</taxon>
        <taxon>Bacilli</taxon>
        <taxon>Lactobacillales</taxon>
        <taxon>Lactobacillaceae</taxon>
        <taxon>Schleiferilactobacillus</taxon>
    </lineage>
</organism>
<evidence type="ECO:0000259" key="2">
    <source>
        <dbReference type="PROSITE" id="PS50943"/>
    </source>
</evidence>
<dbReference type="InterPro" id="IPR010982">
    <property type="entry name" value="Lambda_DNA-bd_dom_sf"/>
</dbReference>
<dbReference type="Proteomes" id="UP001330016">
    <property type="component" value="Unassembled WGS sequence"/>
</dbReference>
<proteinExistence type="predicted"/>